<reference evidence="7" key="1">
    <citation type="submission" date="2015-01" db="EMBL/GenBank/DDBJ databases">
        <authorList>
            <person name="Durling Mikael"/>
        </authorList>
    </citation>
    <scope>NUCLEOTIDE SEQUENCE</scope>
</reference>
<keyword evidence="2 5" id="KW-0812">Transmembrane</keyword>
<comment type="subcellular location">
    <subcellularLocation>
        <location evidence="1">Membrane</location>
        <topology evidence="1">Multi-pass membrane protein</topology>
    </subcellularLocation>
</comment>
<dbReference type="AlphaFoldDB" id="A0A0B7JZV7"/>
<feature type="transmembrane region" description="Helical" evidence="5">
    <location>
        <begin position="20"/>
        <end position="41"/>
    </location>
</feature>
<dbReference type="InterPro" id="IPR004841">
    <property type="entry name" value="AA-permease/SLC12A_dom"/>
</dbReference>
<organism evidence="7">
    <name type="scientific">Bionectria ochroleuca</name>
    <name type="common">Gliocladium roseum</name>
    <dbReference type="NCBI Taxonomy" id="29856"/>
    <lineage>
        <taxon>Eukaryota</taxon>
        <taxon>Fungi</taxon>
        <taxon>Dikarya</taxon>
        <taxon>Ascomycota</taxon>
        <taxon>Pezizomycotina</taxon>
        <taxon>Sordariomycetes</taxon>
        <taxon>Hypocreomycetidae</taxon>
        <taxon>Hypocreales</taxon>
        <taxon>Bionectriaceae</taxon>
        <taxon>Clonostachys</taxon>
    </lineage>
</organism>
<evidence type="ECO:0000256" key="4">
    <source>
        <dbReference type="ARBA" id="ARBA00023136"/>
    </source>
</evidence>
<protein>
    <recommendedName>
        <fullName evidence="6">Amino acid permease/ SLC12A domain-containing protein</fullName>
    </recommendedName>
</protein>
<evidence type="ECO:0000313" key="7">
    <source>
        <dbReference type="EMBL" id="CEO48772.1"/>
    </source>
</evidence>
<gene>
    <name evidence="7" type="ORF">BN869_000004829_1</name>
</gene>
<dbReference type="GO" id="GO:0016020">
    <property type="term" value="C:membrane"/>
    <property type="evidence" value="ECO:0007669"/>
    <property type="project" value="UniProtKB-SubCell"/>
</dbReference>
<feature type="transmembrane region" description="Helical" evidence="5">
    <location>
        <begin position="199"/>
        <end position="219"/>
    </location>
</feature>
<feature type="transmembrane region" description="Helical" evidence="5">
    <location>
        <begin position="83"/>
        <end position="105"/>
    </location>
</feature>
<dbReference type="Pfam" id="PF00324">
    <property type="entry name" value="AA_permease"/>
    <property type="match status" value="1"/>
</dbReference>
<evidence type="ECO:0000256" key="3">
    <source>
        <dbReference type="ARBA" id="ARBA00022989"/>
    </source>
</evidence>
<evidence type="ECO:0000256" key="1">
    <source>
        <dbReference type="ARBA" id="ARBA00004141"/>
    </source>
</evidence>
<proteinExistence type="predicted"/>
<evidence type="ECO:0000256" key="5">
    <source>
        <dbReference type="SAM" id="Phobius"/>
    </source>
</evidence>
<dbReference type="PANTHER" id="PTHR43341:SF6">
    <property type="entry name" value="AMINO ACID TRANSPORTER (EUROFUNG)"/>
    <property type="match status" value="1"/>
</dbReference>
<feature type="transmembrane region" description="Helical" evidence="5">
    <location>
        <begin position="125"/>
        <end position="145"/>
    </location>
</feature>
<dbReference type="PANTHER" id="PTHR43341">
    <property type="entry name" value="AMINO ACID PERMEASE"/>
    <property type="match status" value="1"/>
</dbReference>
<dbReference type="InterPro" id="IPR050524">
    <property type="entry name" value="APC_YAT"/>
</dbReference>
<dbReference type="GO" id="GO:0015171">
    <property type="term" value="F:amino acid transmembrane transporter activity"/>
    <property type="evidence" value="ECO:0007669"/>
    <property type="project" value="TreeGrafter"/>
</dbReference>
<feature type="transmembrane region" description="Helical" evidence="5">
    <location>
        <begin position="151"/>
        <end position="178"/>
    </location>
</feature>
<evidence type="ECO:0000256" key="2">
    <source>
        <dbReference type="ARBA" id="ARBA00022692"/>
    </source>
</evidence>
<dbReference type="EMBL" id="CDPU01000011">
    <property type="protein sequence ID" value="CEO48772.1"/>
    <property type="molecule type" value="Genomic_DNA"/>
</dbReference>
<evidence type="ECO:0000259" key="6">
    <source>
        <dbReference type="Pfam" id="PF00324"/>
    </source>
</evidence>
<sequence length="303" mass="33770">MVAAEAKHPSVYLKTAFTTLYYRFGAFFILGALAVGIVVPYNDEILQAVWLGAGGGKGTAAASPYVIAMENLGTSVLQHTVNALILTSIFSAGNTYVYCASRALYSLSLDGRAPRILSYCTSKGVPIYCFAIVMLFSFLSFLQAHSGSAVVLTWLASIITGGILISYIIISITFLNYYRACQVQGVERRERPYYGYFQPYGTCVALVFLTLVLLGYGYYAFRPSWNVETFFQSYSMQILSVILFFGWKIINKTDSVTPDKVELVWERPRIDRYEDATTEPPLGFWEEMIHIVGFPTKKGMLDA</sequence>
<accession>A0A0B7JZV7</accession>
<keyword evidence="4 5" id="KW-0472">Membrane</keyword>
<dbReference type="Gene3D" id="1.20.1740.10">
    <property type="entry name" value="Amino acid/polyamine transporter I"/>
    <property type="match status" value="1"/>
</dbReference>
<keyword evidence="3 5" id="KW-1133">Transmembrane helix</keyword>
<feature type="transmembrane region" description="Helical" evidence="5">
    <location>
        <begin position="231"/>
        <end position="250"/>
    </location>
</feature>
<name>A0A0B7JZV7_BIOOC</name>
<feature type="domain" description="Amino acid permease/ SLC12A" evidence="6">
    <location>
        <begin position="1"/>
        <end position="253"/>
    </location>
</feature>